<gene>
    <name evidence="3" type="ORF">Daura_22390</name>
</gene>
<accession>A0A9Q9IQY5</accession>
<dbReference type="InterPro" id="IPR019060">
    <property type="entry name" value="DUF2382"/>
</dbReference>
<dbReference type="AlphaFoldDB" id="A0A9Q9IQY5"/>
<keyword evidence="4" id="KW-1185">Reference proteome</keyword>
<feature type="compositionally biased region" description="Basic and acidic residues" evidence="1">
    <location>
        <begin position="53"/>
        <end position="62"/>
    </location>
</feature>
<dbReference type="Proteomes" id="UP001058003">
    <property type="component" value="Chromosome"/>
</dbReference>
<feature type="region of interest" description="Disordered" evidence="1">
    <location>
        <begin position="1"/>
        <end position="62"/>
    </location>
</feature>
<feature type="compositionally biased region" description="Basic and acidic residues" evidence="1">
    <location>
        <begin position="33"/>
        <end position="42"/>
    </location>
</feature>
<evidence type="ECO:0000313" key="3">
    <source>
        <dbReference type="EMBL" id="UWZ59688.1"/>
    </source>
</evidence>
<dbReference type="KEGG" id="daur:Daura_22390"/>
<reference evidence="3" key="1">
    <citation type="submission" date="2021-04" db="EMBL/GenBank/DDBJ databases">
        <title>Dactylosporangium aurantiacum NRRL B-8018 full assembly.</title>
        <authorList>
            <person name="Hartkoorn R.C."/>
            <person name="Beaudoing E."/>
            <person name="Hot D."/>
        </authorList>
    </citation>
    <scope>NUCLEOTIDE SEQUENCE</scope>
    <source>
        <strain evidence="3">NRRL B-8018</strain>
    </source>
</reference>
<evidence type="ECO:0000256" key="1">
    <source>
        <dbReference type="SAM" id="MobiDB-lite"/>
    </source>
</evidence>
<evidence type="ECO:0000259" key="2">
    <source>
        <dbReference type="Pfam" id="PF09557"/>
    </source>
</evidence>
<protein>
    <submittedName>
        <fullName evidence="3">DUF2382 domain-containing protein</fullName>
    </submittedName>
</protein>
<evidence type="ECO:0000313" key="4">
    <source>
        <dbReference type="Proteomes" id="UP001058003"/>
    </source>
</evidence>
<dbReference type="OrthoDB" id="3712018at2"/>
<dbReference type="EMBL" id="CP073767">
    <property type="protein sequence ID" value="UWZ59688.1"/>
    <property type="molecule type" value="Genomic_DNA"/>
</dbReference>
<sequence>MHAEEPYVRKETVPIETVHLDRQSEVEPQQVEGEVRAERVEIESDSEDTPGADDPRRNRPRR</sequence>
<dbReference type="Pfam" id="PF09557">
    <property type="entry name" value="DUF2382"/>
    <property type="match status" value="1"/>
</dbReference>
<organism evidence="3 4">
    <name type="scientific">Dactylosporangium aurantiacum</name>
    <dbReference type="NCBI Taxonomy" id="35754"/>
    <lineage>
        <taxon>Bacteria</taxon>
        <taxon>Bacillati</taxon>
        <taxon>Actinomycetota</taxon>
        <taxon>Actinomycetes</taxon>
        <taxon>Micromonosporales</taxon>
        <taxon>Micromonosporaceae</taxon>
        <taxon>Dactylosporangium</taxon>
    </lineage>
</organism>
<dbReference type="RefSeq" id="WP_081971811.1">
    <property type="nucleotide sequence ID" value="NZ_CP073767.1"/>
</dbReference>
<proteinExistence type="predicted"/>
<feature type="compositionally biased region" description="Basic and acidic residues" evidence="1">
    <location>
        <begin position="1"/>
        <end position="25"/>
    </location>
</feature>
<feature type="domain" description="DUF2382" evidence="2">
    <location>
        <begin position="2"/>
        <end position="42"/>
    </location>
</feature>
<name>A0A9Q9IQY5_9ACTN</name>